<keyword evidence="9 15" id="KW-0378">Hydrolase</keyword>
<dbReference type="Pfam" id="PF09286">
    <property type="entry name" value="Pro-kuma_activ"/>
    <property type="match status" value="1"/>
</dbReference>
<keyword evidence="6 15" id="KW-0645">Protease</keyword>
<dbReference type="OrthoDB" id="409122at2759"/>
<dbReference type="RefSeq" id="XP_007775815.1">
    <property type="nucleotide sequence ID" value="XM_007777625.1"/>
</dbReference>
<evidence type="ECO:0000256" key="5">
    <source>
        <dbReference type="ARBA" id="ARBA00022525"/>
    </source>
</evidence>
<keyword evidence="8 17" id="KW-0732">Signal</keyword>
<dbReference type="CDD" id="cd11377">
    <property type="entry name" value="Pro-peptidase_S53"/>
    <property type="match status" value="1"/>
</dbReference>
<evidence type="ECO:0000313" key="19">
    <source>
        <dbReference type="EMBL" id="EIW73986.1"/>
    </source>
</evidence>
<evidence type="ECO:0000256" key="11">
    <source>
        <dbReference type="ARBA" id="ARBA00022837"/>
    </source>
</evidence>
<feature type="active site" description="Charge relay system" evidence="15">
    <location>
        <position position="294"/>
    </location>
</feature>
<keyword evidence="10 15" id="KW-0720">Serine protease</keyword>
<feature type="region of interest" description="Disordered" evidence="16">
    <location>
        <begin position="189"/>
        <end position="208"/>
    </location>
</feature>
<feature type="binding site" evidence="15">
    <location>
        <position position="559"/>
    </location>
    <ligand>
        <name>Ca(2+)</name>
        <dbReference type="ChEBI" id="CHEBI:29108"/>
    </ligand>
</feature>
<evidence type="ECO:0000256" key="9">
    <source>
        <dbReference type="ARBA" id="ARBA00022801"/>
    </source>
</evidence>
<comment type="function">
    <text evidence="2">Secreted tripeptidyl-peptidase which degrades proteins at acidic pHs and is involved in virulence.</text>
</comment>
<dbReference type="InterPro" id="IPR030400">
    <property type="entry name" value="Sedolisin_dom"/>
</dbReference>
<dbReference type="CDD" id="cd04056">
    <property type="entry name" value="Peptidases_S53"/>
    <property type="match status" value="1"/>
</dbReference>
<reference evidence="20" key="1">
    <citation type="journal article" date="2012" name="Science">
        <title>The Paleozoic origin of enzymatic lignin decomposition reconstructed from 31 fungal genomes.</title>
        <authorList>
            <person name="Floudas D."/>
            <person name="Binder M."/>
            <person name="Riley R."/>
            <person name="Barry K."/>
            <person name="Blanchette R.A."/>
            <person name="Henrissat B."/>
            <person name="Martinez A.T."/>
            <person name="Otillar R."/>
            <person name="Spatafora J.W."/>
            <person name="Yadav J.S."/>
            <person name="Aerts A."/>
            <person name="Benoit I."/>
            <person name="Boyd A."/>
            <person name="Carlson A."/>
            <person name="Copeland A."/>
            <person name="Coutinho P.M."/>
            <person name="de Vries R.P."/>
            <person name="Ferreira P."/>
            <person name="Findley K."/>
            <person name="Foster B."/>
            <person name="Gaskell J."/>
            <person name="Glotzer D."/>
            <person name="Gorecki P."/>
            <person name="Heitman J."/>
            <person name="Hesse C."/>
            <person name="Hori C."/>
            <person name="Igarashi K."/>
            <person name="Jurgens J.A."/>
            <person name="Kallen N."/>
            <person name="Kersten P."/>
            <person name="Kohler A."/>
            <person name="Kuees U."/>
            <person name="Kumar T.K.A."/>
            <person name="Kuo A."/>
            <person name="LaButti K."/>
            <person name="Larrondo L.F."/>
            <person name="Lindquist E."/>
            <person name="Ling A."/>
            <person name="Lombard V."/>
            <person name="Lucas S."/>
            <person name="Lundell T."/>
            <person name="Martin R."/>
            <person name="McLaughlin D.J."/>
            <person name="Morgenstern I."/>
            <person name="Morin E."/>
            <person name="Murat C."/>
            <person name="Nagy L.G."/>
            <person name="Nolan M."/>
            <person name="Ohm R.A."/>
            <person name="Patyshakuliyeva A."/>
            <person name="Rokas A."/>
            <person name="Ruiz-Duenas F.J."/>
            <person name="Sabat G."/>
            <person name="Salamov A."/>
            <person name="Samejima M."/>
            <person name="Schmutz J."/>
            <person name="Slot J.C."/>
            <person name="St John F."/>
            <person name="Stenlid J."/>
            <person name="Sun H."/>
            <person name="Sun S."/>
            <person name="Syed K."/>
            <person name="Tsang A."/>
            <person name="Wiebenga A."/>
            <person name="Young D."/>
            <person name="Pisabarro A."/>
            <person name="Eastwood D.C."/>
            <person name="Martin F."/>
            <person name="Cullen D."/>
            <person name="Grigoriev I.V."/>
            <person name="Hibbett D.S."/>
        </authorList>
    </citation>
    <scope>NUCLEOTIDE SEQUENCE [LARGE SCALE GENOMIC DNA]</scope>
    <source>
        <strain evidence="20">RWD-64-598 SS2</strain>
    </source>
</reference>
<dbReference type="KEGG" id="cput:CONPUDRAFT_86079"/>
<dbReference type="PANTHER" id="PTHR14218">
    <property type="entry name" value="PROTEASE S8 TRIPEPTIDYL PEPTIDASE I CLN2"/>
    <property type="match status" value="1"/>
</dbReference>
<keyword evidence="13" id="KW-0865">Zymogen</keyword>
<dbReference type="GO" id="GO:0046872">
    <property type="term" value="F:metal ion binding"/>
    <property type="evidence" value="ECO:0007669"/>
    <property type="project" value="UniProtKB-UniRule"/>
</dbReference>
<keyword evidence="5" id="KW-0964">Secreted</keyword>
<feature type="compositionally biased region" description="Polar residues" evidence="16">
    <location>
        <begin position="191"/>
        <end position="208"/>
    </location>
</feature>
<evidence type="ECO:0000256" key="16">
    <source>
        <dbReference type="SAM" id="MobiDB-lite"/>
    </source>
</evidence>
<evidence type="ECO:0000256" key="7">
    <source>
        <dbReference type="ARBA" id="ARBA00022723"/>
    </source>
</evidence>
<keyword evidence="7 15" id="KW-0479">Metal-binding</keyword>
<evidence type="ECO:0000256" key="6">
    <source>
        <dbReference type="ARBA" id="ARBA00022670"/>
    </source>
</evidence>
<evidence type="ECO:0000256" key="17">
    <source>
        <dbReference type="SAM" id="SignalP"/>
    </source>
</evidence>
<feature type="binding site" evidence="15">
    <location>
        <position position="541"/>
    </location>
    <ligand>
        <name>Ca(2+)</name>
        <dbReference type="ChEBI" id="CHEBI:29108"/>
    </ligand>
</feature>
<feature type="domain" description="Peptidase S53" evidence="18">
    <location>
        <begin position="219"/>
        <end position="580"/>
    </location>
</feature>
<dbReference type="GeneID" id="19211074"/>
<dbReference type="InterPro" id="IPR036852">
    <property type="entry name" value="Peptidase_S8/S53_dom_sf"/>
</dbReference>
<dbReference type="GO" id="GO:0008240">
    <property type="term" value="F:tripeptidyl-peptidase activity"/>
    <property type="evidence" value="ECO:0007669"/>
    <property type="project" value="UniProtKB-EC"/>
</dbReference>
<evidence type="ECO:0000256" key="4">
    <source>
        <dbReference type="ARBA" id="ARBA00012462"/>
    </source>
</evidence>
<feature type="active site" description="Charge relay system" evidence="15">
    <location>
        <position position="298"/>
    </location>
</feature>
<keyword evidence="20" id="KW-1185">Reference proteome</keyword>
<evidence type="ECO:0000256" key="13">
    <source>
        <dbReference type="ARBA" id="ARBA00023145"/>
    </source>
</evidence>
<evidence type="ECO:0000256" key="2">
    <source>
        <dbReference type="ARBA" id="ARBA00002451"/>
    </source>
</evidence>
<evidence type="ECO:0000256" key="15">
    <source>
        <dbReference type="PROSITE-ProRule" id="PRU01032"/>
    </source>
</evidence>
<sequence>MKLSLLLGLVGASLVNADVPAFRGSPFKLKESISAPSTGWVKGSAAQLDTVLTFQIGLSRPRFGELEQNLMEISDPSHARYGVHLSKDDVLELMAPQSDTQEVVAEWLALYGLNETSVSYSSAKDAMTLSAPVRVAESMFNTSFYVYSHADSGDSLVRTTQYSLPEVLDDHIALVQPLVMLASLGQVAKPTPSSAGGPTPLTPTQDVNSTAVDPSCNYQITPDCLRQLYNIGNYTPSANGGSAIAVSEFENEWANFTDYDTFLAENVPSAAAGSNFSIVSVTGGVNNQSEPGGEASLDVQYAFGLTRPLPATFYTVGGSPYSSNWTFSTGLLDLADFLLNQTDLPPVISTSYGEDETTVTSAQANRICQGFAALGARGMSVLFSSGDYGVGYPSGSPVAFTVHFPASCPYVTSVGMTTGIHEVAGNIDNEVSSGGGFSTIFPRPSYQDEQVSDYLTYLGDQYSGLYNSSGRGYPDVSAQGINFLVEIYGYKSNETGTSASVPTFAGVIALLNDARSNAGKSTLGFLNPWLYSSGYSALNDITEGTNPGAGTNGFNATKGWDPLTGLGTPDFAKLQALVLA</sequence>
<evidence type="ECO:0000256" key="12">
    <source>
        <dbReference type="ARBA" id="ARBA00023026"/>
    </source>
</evidence>
<gene>
    <name evidence="19" type="ORF">CONPUDRAFT_86079</name>
</gene>
<protein>
    <recommendedName>
        <fullName evidence="4">tripeptidyl-peptidase II</fullName>
        <ecNumber evidence="4">3.4.14.10</ecNumber>
    </recommendedName>
</protein>
<evidence type="ECO:0000256" key="3">
    <source>
        <dbReference type="ARBA" id="ARBA00004239"/>
    </source>
</evidence>
<evidence type="ECO:0000256" key="8">
    <source>
        <dbReference type="ARBA" id="ARBA00022729"/>
    </source>
</evidence>
<dbReference type="FunFam" id="3.40.50.200:FF:000015">
    <property type="entry name" value="Tripeptidyl peptidase A"/>
    <property type="match status" value="1"/>
</dbReference>
<dbReference type="Pfam" id="PF00082">
    <property type="entry name" value="Peptidase_S8"/>
    <property type="match status" value="1"/>
</dbReference>
<dbReference type="InterPro" id="IPR023828">
    <property type="entry name" value="Peptidase_S8_Ser-AS"/>
</dbReference>
<dbReference type="EMBL" id="JH711596">
    <property type="protein sequence ID" value="EIW73986.1"/>
    <property type="molecule type" value="Genomic_DNA"/>
</dbReference>
<feature type="active site" description="Charge relay system" evidence="15">
    <location>
        <position position="498"/>
    </location>
</feature>
<dbReference type="InterPro" id="IPR000209">
    <property type="entry name" value="Peptidase_S8/S53_dom"/>
</dbReference>
<comment type="subcellular location">
    <subcellularLocation>
        <location evidence="3">Secreted</location>
        <location evidence="3">Extracellular space</location>
    </subcellularLocation>
</comment>
<dbReference type="Gene3D" id="3.40.50.200">
    <property type="entry name" value="Peptidase S8/S53 domain"/>
    <property type="match status" value="1"/>
</dbReference>
<dbReference type="InterPro" id="IPR015366">
    <property type="entry name" value="S53_propep"/>
</dbReference>
<keyword evidence="12" id="KW-0843">Virulence</keyword>
<accession>R7SCT8</accession>
<proteinExistence type="predicted"/>
<evidence type="ECO:0000256" key="10">
    <source>
        <dbReference type="ARBA" id="ARBA00022825"/>
    </source>
</evidence>
<dbReference type="Proteomes" id="UP000053558">
    <property type="component" value="Unassembled WGS sequence"/>
</dbReference>
<dbReference type="PROSITE" id="PS51695">
    <property type="entry name" value="SEDOLISIN"/>
    <property type="match status" value="1"/>
</dbReference>
<name>R7SCT8_CONPW</name>
<feature type="chain" id="PRO_5004444751" description="tripeptidyl-peptidase II" evidence="17">
    <location>
        <begin position="18"/>
        <end position="580"/>
    </location>
</feature>
<dbReference type="AlphaFoldDB" id="R7SCT8"/>
<comment type="cofactor">
    <cofactor evidence="15">
        <name>Ca(2+)</name>
        <dbReference type="ChEBI" id="CHEBI:29108"/>
    </cofactor>
    <text evidence="15">Binds 1 Ca(2+) ion per subunit.</text>
</comment>
<dbReference type="SMART" id="SM00944">
    <property type="entry name" value="Pro-kuma_activ"/>
    <property type="match status" value="1"/>
</dbReference>
<feature type="signal peptide" evidence="17">
    <location>
        <begin position="1"/>
        <end position="17"/>
    </location>
</feature>
<evidence type="ECO:0000259" key="18">
    <source>
        <dbReference type="PROSITE" id="PS51695"/>
    </source>
</evidence>
<dbReference type="GO" id="GO:0006508">
    <property type="term" value="P:proteolysis"/>
    <property type="evidence" value="ECO:0007669"/>
    <property type="project" value="UniProtKB-KW"/>
</dbReference>
<feature type="binding site" evidence="15">
    <location>
        <position position="540"/>
    </location>
    <ligand>
        <name>Ca(2+)</name>
        <dbReference type="ChEBI" id="CHEBI:29108"/>
    </ligand>
</feature>
<dbReference type="SUPFAM" id="SSF54897">
    <property type="entry name" value="Protease propeptides/inhibitors"/>
    <property type="match status" value="1"/>
</dbReference>
<dbReference type="EC" id="3.4.14.10" evidence="4"/>
<dbReference type="SUPFAM" id="SSF52743">
    <property type="entry name" value="Subtilisin-like"/>
    <property type="match status" value="1"/>
</dbReference>
<comment type="catalytic activity">
    <reaction evidence="1">
        <text>Release of an N-terminal tripeptide from a polypeptide.</text>
        <dbReference type="EC" id="3.4.14.10"/>
    </reaction>
</comment>
<dbReference type="OMA" id="ENEWANF"/>
<dbReference type="GO" id="GO:0004252">
    <property type="term" value="F:serine-type endopeptidase activity"/>
    <property type="evidence" value="ECO:0007669"/>
    <property type="project" value="UniProtKB-UniRule"/>
</dbReference>
<dbReference type="PANTHER" id="PTHR14218:SF15">
    <property type="entry name" value="TRIPEPTIDYL-PEPTIDASE 1"/>
    <property type="match status" value="1"/>
</dbReference>
<keyword evidence="14" id="KW-0325">Glycoprotein</keyword>
<evidence type="ECO:0000256" key="1">
    <source>
        <dbReference type="ARBA" id="ARBA00001910"/>
    </source>
</evidence>
<organism evidence="19 20">
    <name type="scientific">Coniophora puteana (strain RWD-64-598)</name>
    <name type="common">Brown rot fungus</name>
    <dbReference type="NCBI Taxonomy" id="741705"/>
    <lineage>
        <taxon>Eukaryota</taxon>
        <taxon>Fungi</taxon>
        <taxon>Dikarya</taxon>
        <taxon>Basidiomycota</taxon>
        <taxon>Agaricomycotina</taxon>
        <taxon>Agaricomycetes</taxon>
        <taxon>Agaricomycetidae</taxon>
        <taxon>Boletales</taxon>
        <taxon>Coniophorineae</taxon>
        <taxon>Coniophoraceae</taxon>
        <taxon>Coniophora</taxon>
    </lineage>
</organism>
<evidence type="ECO:0000313" key="20">
    <source>
        <dbReference type="Proteomes" id="UP000053558"/>
    </source>
</evidence>
<evidence type="ECO:0000256" key="14">
    <source>
        <dbReference type="ARBA" id="ARBA00023180"/>
    </source>
</evidence>
<dbReference type="InterPro" id="IPR050819">
    <property type="entry name" value="Tripeptidyl-peptidase_I"/>
</dbReference>
<dbReference type="eggNOG" id="ENOG502QR6D">
    <property type="taxonomic scope" value="Eukaryota"/>
</dbReference>
<keyword evidence="11 15" id="KW-0106">Calcium</keyword>
<dbReference type="PROSITE" id="PS00138">
    <property type="entry name" value="SUBTILASE_SER"/>
    <property type="match status" value="1"/>
</dbReference>
<feature type="binding site" evidence="15">
    <location>
        <position position="561"/>
    </location>
    <ligand>
        <name>Ca(2+)</name>
        <dbReference type="ChEBI" id="CHEBI:29108"/>
    </ligand>
</feature>
<dbReference type="GO" id="GO:0005576">
    <property type="term" value="C:extracellular region"/>
    <property type="evidence" value="ECO:0007669"/>
    <property type="project" value="UniProtKB-SubCell"/>
</dbReference>